<dbReference type="AlphaFoldDB" id="A0AA88HWF6"/>
<feature type="non-terminal residue" evidence="4">
    <location>
        <position position="116"/>
    </location>
</feature>
<protein>
    <recommendedName>
        <fullName evidence="3">Serpin domain-containing protein</fullName>
    </recommendedName>
</protein>
<keyword evidence="5" id="KW-1185">Reference proteome</keyword>
<sequence length="116" mass="13325">DENVNIRLPRIKLDVEVKMIDALRELGLTNIFDDYGANFKEINPNDHLHVSEIFHRTVIRIHESSPESGNSLDMSNHIGAFGDKYFEVDHPFIFLVWDYPTGTALYLGRVVQPDIT</sequence>
<dbReference type="InterPro" id="IPR000215">
    <property type="entry name" value="Serpin_fam"/>
</dbReference>
<dbReference type="Gene3D" id="3.30.497.10">
    <property type="entry name" value="Antithrombin, subunit I, domain 2"/>
    <property type="match status" value="1"/>
</dbReference>
<evidence type="ECO:0000313" key="4">
    <source>
        <dbReference type="EMBL" id="KAK2713416.1"/>
    </source>
</evidence>
<evidence type="ECO:0000313" key="5">
    <source>
        <dbReference type="Proteomes" id="UP001187531"/>
    </source>
</evidence>
<feature type="domain" description="Serpin" evidence="3">
    <location>
        <begin position="3"/>
        <end position="113"/>
    </location>
</feature>
<evidence type="ECO:0000256" key="2">
    <source>
        <dbReference type="ARBA" id="ARBA00022900"/>
    </source>
</evidence>
<accession>A0AA88HWF6</accession>
<dbReference type="Pfam" id="PF00079">
    <property type="entry name" value="Serpin"/>
    <property type="match status" value="1"/>
</dbReference>
<dbReference type="PANTHER" id="PTHR11461:SF342">
    <property type="entry name" value="SERINE PROTEASE INHIBITOR 28DC"/>
    <property type="match status" value="1"/>
</dbReference>
<dbReference type="InterPro" id="IPR023796">
    <property type="entry name" value="Serpin_dom"/>
</dbReference>
<dbReference type="SUPFAM" id="SSF56574">
    <property type="entry name" value="Serpins"/>
    <property type="match status" value="1"/>
</dbReference>
<organism evidence="4 5">
    <name type="scientific">Artemia franciscana</name>
    <name type="common">Brine shrimp</name>
    <name type="synonym">Artemia sanfranciscana</name>
    <dbReference type="NCBI Taxonomy" id="6661"/>
    <lineage>
        <taxon>Eukaryota</taxon>
        <taxon>Metazoa</taxon>
        <taxon>Ecdysozoa</taxon>
        <taxon>Arthropoda</taxon>
        <taxon>Crustacea</taxon>
        <taxon>Branchiopoda</taxon>
        <taxon>Anostraca</taxon>
        <taxon>Artemiidae</taxon>
        <taxon>Artemia</taxon>
    </lineage>
</organism>
<dbReference type="GO" id="GO:0005615">
    <property type="term" value="C:extracellular space"/>
    <property type="evidence" value="ECO:0007669"/>
    <property type="project" value="InterPro"/>
</dbReference>
<dbReference type="EMBL" id="JAVRJZ010000014">
    <property type="protein sequence ID" value="KAK2713416.1"/>
    <property type="molecule type" value="Genomic_DNA"/>
</dbReference>
<dbReference type="PANTHER" id="PTHR11461">
    <property type="entry name" value="SERINE PROTEASE INHIBITOR, SERPIN"/>
    <property type="match status" value="1"/>
</dbReference>
<dbReference type="InterPro" id="IPR042178">
    <property type="entry name" value="Serpin_sf_1"/>
</dbReference>
<gene>
    <name evidence="4" type="ORF">QYM36_009323</name>
</gene>
<proteinExistence type="predicted"/>
<dbReference type="Proteomes" id="UP001187531">
    <property type="component" value="Unassembled WGS sequence"/>
</dbReference>
<reference evidence="4" key="1">
    <citation type="submission" date="2023-07" db="EMBL/GenBank/DDBJ databases">
        <title>Chromosome-level genome assembly of Artemia franciscana.</title>
        <authorList>
            <person name="Jo E."/>
        </authorList>
    </citation>
    <scope>NUCLEOTIDE SEQUENCE</scope>
    <source>
        <tissue evidence="4">Whole body</tissue>
    </source>
</reference>
<dbReference type="InterPro" id="IPR036186">
    <property type="entry name" value="Serpin_sf"/>
</dbReference>
<dbReference type="InterPro" id="IPR023795">
    <property type="entry name" value="Serpin_CS"/>
</dbReference>
<evidence type="ECO:0000259" key="3">
    <source>
        <dbReference type="Pfam" id="PF00079"/>
    </source>
</evidence>
<dbReference type="PROSITE" id="PS00284">
    <property type="entry name" value="SERPIN"/>
    <property type="match status" value="1"/>
</dbReference>
<name>A0AA88HWF6_ARTSF</name>
<keyword evidence="1" id="KW-0646">Protease inhibitor</keyword>
<comment type="caution">
    <text evidence="4">The sequence shown here is derived from an EMBL/GenBank/DDBJ whole genome shotgun (WGS) entry which is preliminary data.</text>
</comment>
<dbReference type="GO" id="GO:0004867">
    <property type="term" value="F:serine-type endopeptidase inhibitor activity"/>
    <property type="evidence" value="ECO:0007669"/>
    <property type="project" value="UniProtKB-KW"/>
</dbReference>
<evidence type="ECO:0000256" key="1">
    <source>
        <dbReference type="ARBA" id="ARBA00022690"/>
    </source>
</evidence>
<keyword evidence="2" id="KW-0722">Serine protease inhibitor</keyword>